<evidence type="ECO:0000256" key="2">
    <source>
        <dbReference type="ARBA" id="ARBA00008372"/>
    </source>
</evidence>
<dbReference type="HOGENOM" id="CLU_020384_1_0_1"/>
<sequence length="603" mass="67740">MAFVTRSNWEEALVEARAHIRQAAFVAVDLELTGVQTTPWRGATEVDNLHTRYLNLRDSAEKFAMIQFGLCPVLWDAAGGKFIAYPYNFCLFPRHELQIEMPARDFLCQATSLEFLAKHQFDFNACIYDGISYLSHEQEKLARHKLKLTDADGAPRELESFSALEIPLNRTADVIFSESVRVQAGEWRDKVLQREKDAHEPEERLCLVVEVAGNHEANLVHQVLRKSFQDLVPFTEDGAKKVKILFPRSVKERALLVGQWEKDRRSRLENQIMDAIGFRQLIDALVESKKPVVGHNCFLDIAHIYNKFFATLPLSCSEFCSSIHQHFPCIFDTKYLLKADSAAQEMLGKGGTTLGPVFSNVGKLPNKVQIEFGSSSLCRYDGTEMKHEAGYDAYMTAAVFANICQFMKMDPANLPSLCEQAKEGEEERSGLGSHANHLYLGWRGHFVLDLSTGQEATGPRSLKSSRSIEREKAKSVALMWGSGSTRSLEVDSRSLEADVKACFTAKSPPHVEVVRIDESSAFVVFRRKESLESLVQAFECSGHHDKVGVCDVSGLVARGWKIARYEFFEKLCESPLSTAKLTDAVTSMHLQAESSSSRKRPRL</sequence>
<dbReference type="OMA" id="TIREWRD"/>
<dbReference type="STRING" id="88036.D8SQB1"/>
<gene>
    <name evidence="3" type="ORF">SELMODRAFT_424560</name>
</gene>
<dbReference type="FunCoup" id="D8SQB1">
    <property type="interactions" value="3618"/>
</dbReference>
<dbReference type="InterPro" id="IPR051181">
    <property type="entry name" value="CAF1_poly(A)_ribonucleases"/>
</dbReference>
<accession>D8SQB1</accession>
<dbReference type="Pfam" id="PF04857">
    <property type="entry name" value="CAF1"/>
    <property type="match status" value="1"/>
</dbReference>
<dbReference type="KEGG" id="smo:SELMODRAFT_424560"/>
<dbReference type="eggNOG" id="KOG1990">
    <property type="taxonomic scope" value="Eukaryota"/>
</dbReference>
<reference evidence="3 4" key="1">
    <citation type="journal article" date="2011" name="Science">
        <title>The Selaginella genome identifies genetic changes associated with the evolution of vascular plants.</title>
        <authorList>
            <person name="Banks J.A."/>
            <person name="Nishiyama T."/>
            <person name="Hasebe M."/>
            <person name="Bowman J.L."/>
            <person name="Gribskov M."/>
            <person name="dePamphilis C."/>
            <person name="Albert V.A."/>
            <person name="Aono N."/>
            <person name="Aoyama T."/>
            <person name="Ambrose B.A."/>
            <person name="Ashton N.W."/>
            <person name="Axtell M.J."/>
            <person name="Barker E."/>
            <person name="Barker M.S."/>
            <person name="Bennetzen J.L."/>
            <person name="Bonawitz N.D."/>
            <person name="Chapple C."/>
            <person name="Cheng C."/>
            <person name="Correa L.G."/>
            <person name="Dacre M."/>
            <person name="DeBarry J."/>
            <person name="Dreyer I."/>
            <person name="Elias M."/>
            <person name="Engstrom E.M."/>
            <person name="Estelle M."/>
            <person name="Feng L."/>
            <person name="Finet C."/>
            <person name="Floyd S.K."/>
            <person name="Frommer W.B."/>
            <person name="Fujita T."/>
            <person name="Gramzow L."/>
            <person name="Gutensohn M."/>
            <person name="Harholt J."/>
            <person name="Hattori M."/>
            <person name="Heyl A."/>
            <person name="Hirai T."/>
            <person name="Hiwatashi Y."/>
            <person name="Ishikawa M."/>
            <person name="Iwata M."/>
            <person name="Karol K.G."/>
            <person name="Koehler B."/>
            <person name="Kolukisaoglu U."/>
            <person name="Kubo M."/>
            <person name="Kurata T."/>
            <person name="Lalonde S."/>
            <person name="Li K."/>
            <person name="Li Y."/>
            <person name="Litt A."/>
            <person name="Lyons E."/>
            <person name="Manning G."/>
            <person name="Maruyama T."/>
            <person name="Michael T.P."/>
            <person name="Mikami K."/>
            <person name="Miyazaki S."/>
            <person name="Morinaga S."/>
            <person name="Murata T."/>
            <person name="Mueller-Roeber B."/>
            <person name="Nelson D.R."/>
            <person name="Obara M."/>
            <person name="Oguri Y."/>
            <person name="Olmstead R.G."/>
            <person name="Onodera N."/>
            <person name="Petersen B.L."/>
            <person name="Pils B."/>
            <person name="Prigge M."/>
            <person name="Rensing S.A."/>
            <person name="Riano-Pachon D.M."/>
            <person name="Roberts A.W."/>
            <person name="Sato Y."/>
            <person name="Scheller H.V."/>
            <person name="Schulz B."/>
            <person name="Schulz C."/>
            <person name="Shakirov E.V."/>
            <person name="Shibagaki N."/>
            <person name="Shinohara N."/>
            <person name="Shippen D.E."/>
            <person name="Soerensen I."/>
            <person name="Sotooka R."/>
            <person name="Sugimoto N."/>
            <person name="Sugita M."/>
            <person name="Sumikawa N."/>
            <person name="Tanurdzic M."/>
            <person name="Theissen G."/>
            <person name="Ulvskov P."/>
            <person name="Wakazuki S."/>
            <person name="Weng J.K."/>
            <person name="Willats W.W."/>
            <person name="Wipf D."/>
            <person name="Wolf P.G."/>
            <person name="Yang L."/>
            <person name="Zimmer A.D."/>
            <person name="Zhu Q."/>
            <person name="Mitros T."/>
            <person name="Hellsten U."/>
            <person name="Loque D."/>
            <person name="Otillar R."/>
            <person name="Salamov A."/>
            <person name="Schmutz J."/>
            <person name="Shapiro H."/>
            <person name="Lindquist E."/>
            <person name="Lucas S."/>
            <person name="Rokhsar D."/>
            <person name="Grigoriev I.V."/>
        </authorList>
    </citation>
    <scope>NUCLEOTIDE SEQUENCE [LARGE SCALE GENOMIC DNA]</scope>
</reference>
<dbReference type="GO" id="GO:0003723">
    <property type="term" value="F:RNA binding"/>
    <property type="evidence" value="ECO:0000318"/>
    <property type="project" value="GO_Central"/>
</dbReference>
<evidence type="ECO:0000313" key="4">
    <source>
        <dbReference type="Proteomes" id="UP000001514"/>
    </source>
</evidence>
<dbReference type="PANTHER" id="PTHR15092:SF22">
    <property type="entry name" value="POLY(A)-SPECIFIC RIBONUCLEASE PNLDC1"/>
    <property type="match status" value="1"/>
</dbReference>
<dbReference type="InterPro" id="IPR012337">
    <property type="entry name" value="RNaseH-like_sf"/>
</dbReference>
<evidence type="ECO:0000313" key="3">
    <source>
        <dbReference type="EMBL" id="EFJ13430.1"/>
    </source>
</evidence>
<comment type="similarity">
    <text evidence="2">Belongs to the CAF1 family.</text>
</comment>
<comment type="cofactor">
    <cofactor evidence="1">
        <name>a divalent metal cation</name>
        <dbReference type="ChEBI" id="CHEBI:60240"/>
    </cofactor>
</comment>
<dbReference type="SUPFAM" id="SSF53098">
    <property type="entry name" value="Ribonuclease H-like"/>
    <property type="match status" value="1"/>
</dbReference>
<evidence type="ECO:0000256" key="1">
    <source>
        <dbReference type="ARBA" id="ARBA00001968"/>
    </source>
</evidence>
<dbReference type="Gene3D" id="3.30.420.10">
    <property type="entry name" value="Ribonuclease H-like superfamily/Ribonuclease H"/>
    <property type="match status" value="2"/>
</dbReference>
<dbReference type="GO" id="GO:0000175">
    <property type="term" value="F:3'-5'-RNA exonuclease activity"/>
    <property type="evidence" value="ECO:0000318"/>
    <property type="project" value="GO_Central"/>
</dbReference>
<dbReference type="AlphaFoldDB" id="D8SQB1"/>
<name>D8SQB1_SELML</name>
<dbReference type="PANTHER" id="PTHR15092">
    <property type="entry name" value="POLY A -SPECIFIC RIBONUCLEASE/TARGET OF EGR1, MEMBER 1"/>
    <property type="match status" value="1"/>
</dbReference>
<dbReference type="InterPro" id="IPR006941">
    <property type="entry name" value="RNase_CAF1"/>
</dbReference>
<dbReference type="EMBL" id="GL377633">
    <property type="protein sequence ID" value="EFJ13430.1"/>
    <property type="molecule type" value="Genomic_DNA"/>
</dbReference>
<protein>
    <submittedName>
        <fullName evidence="3">Uncharacterized protein</fullName>
    </submittedName>
</protein>
<dbReference type="Gramene" id="EFJ13430">
    <property type="protein sequence ID" value="EFJ13430"/>
    <property type="gene ID" value="SELMODRAFT_424560"/>
</dbReference>
<keyword evidence="4" id="KW-1185">Reference proteome</keyword>
<dbReference type="Proteomes" id="UP000001514">
    <property type="component" value="Unassembled WGS sequence"/>
</dbReference>
<dbReference type="OrthoDB" id="1432093at2759"/>
<dbReference type="InParanoid" id="D8SQB1"/>
<organism evidence="4">
    <name type="scientific">Selaginella moellendorffii</name>
    <name type="common">Spikemoss</name>
    <dbReference type="NCBI Taxonomy" id="88036"/>
    <lineage>
        <taxon>Eukaryota</taxon>
        <taxon>Viridiplantae</taxon>
        <taxon>Streptophyta</taxon>
        <taxon>Embryophyta</taxon>
        <taxon>Tracheophyta</taxon>
        <taxon>Lycopodiopsida</taxon>
        <taxon>Selaginellales</taxon>
        <taxon>Selaginellaceae</taxon>
        <taxon>Selaginella</taxon>
    </lineage>
</organism>
<proteinExistence type="inferred from homology"/>
<dbReference type="InterPro" id="IPR036397">
    <property type="entry name" value="RNaseH_sf"/>
</dbReference>